<proteinExistence type="predicted"/>
<dbReference type="AlphaFoldDB" id="A0A2P2KHJ9"/>
<protein>
    <submittedName>
        <fullName evidence="1">Uncharacterized protein</fullName>
    </submittedName>
</protein>
<name>A0A2P2KHJ9_RHIMU</name>
<sequence>MFSPTFYLPESSFLFPAFFPVSKQRRKK</sequence>
<reference evidence="1" key="1">
    <citation type="submission" date="2018-02" db="EMBL/GenBank/DDBJ databases">
        <title>Rhizophora mucronata_Transcriptome.</title>
        <authorList>
            <person name="Meera S.P."/>
            <person name="Sreeshan A."/>
            <person name="Augustine A."/>
        </authorList>
    </citation>
    <scope>NUCLEOTIDE SEQUENCE</scope>
    <source>
        <tissue evidence="1">Leaf</tissue>
    </source>
</reference>
<accession>A0A2P2KHJ9</accession>
<organism evidence="1">
    <name type="scientific">Rhizophora mucronata</name>
    <name type="common">Asiatic mangrove</name>
    <dbReference type="NCBI Taxonomy" id="61149"/>
    <lineage>
        <taxon>Eukaryota</taxon>
        <taxon>Viridiplantae</taxon>
        <taxon>Streptophyta</taxon>
        <taxon>Embryophyta</taxon>
        <taxon>Tracheophyta</taxon>
        <taxon>Spermatophyta</taxon>
        <taxon>Magnoliopsida</taxon>
        <taxon>eudicotyledons</taxon>
        <taxon>Gunneridae</taxon>
        <taxon>Pentapetalae</taxon>
        <taxon>rosids</taxon>
        <taxon>fabids</taxon>
        <taxon>Malpighiales</taxon>
        <taxon>Rhizophoraceae</taxon>
        <taxon>Rhizophora</taxon>
    </lineage>
</organism>
<evidence type="ECO:0000313" key="1">
    <source>
        <dbReference type="EMBL" id="MBX05209.1"/>
    </source>
</evidence>
<dbReference type="EMBL" id="GGEC01024725">
    <property type="protein sequence ID" value="MBX05209.1"/>
    <property type="molecule type" value="Transcribed_RNA"/>
</dbReference>